<organism evidence="6 7">
    <name type="scientific">Wenzhouxiangella limi</name>
    <dbReference type="NCBI Taxonomy" id="2707351"/>
    <lineage>
        <taxon>Bacteria</taxon>
        <taxon>Pseudomonadati</taxon>
        <taxon>Pseudomonadota</taxon>
        <taxon>Gammaproteobacteria</taxon>
        <taxon>Chromatiales</taxon>
        <taxon>Wenzhouxiangellaceae</taxon>
        <taxon>Wenzhouxiangella</taxon>
    </lineage>
</organism>
<dbReference type="InterPro" id="IPR005119">
    <property type="entry name" value="LysR_subst-bd"/>
</dbReference>
<dbReference type="Pfam" id="PF00126">
    <property type="entry name" value="HTH_1"/>
    <property type="match status" value="1"/>
</dbReference>
<dbReference type="Gene3D" id="3.40.190.290">
    <property type="match status" value="1"/>
</dbReference>
<evidence type="ECO:0000256" key="1">
    <source>
        <dbReference type="ARBA" id="ARBA00009437"/>
    </source>
</evidence>
<evidence type="ECO:0000313" key="6">
    <source>
        <dbReference type="EMBL" id="NDY95598.1"/>
    </source>
</evidence>
<gene>
    <name evidence="6" type="ORF">G3I74_07655</name>
</gene>
<dbReference type="GO" id="GO:0000976">
    <property type="term" value="F:transcription cis-regulatory region binding"/>
    <property type="evidence" value="ECO:0007669"/>
    <property type="project" value="TreeGrafter"/>
</dbReference>
<sequence>MKPTLHQLRVLRTVAEEGSISAAAQRLHLTPPTLSIQLSQLAETLGFPLYEISSRKLRLTGAGRDAVAAARQIDDELQLLRQRLAARKGIERGRLSIAAASTAEYILPPLIGQFQKDHPGIQASLTIVPRAQLLKRLEDGLDDAYLMTRPPQSAGVVSESVGLNPLVMVAAPDHPWVQRRDLTADQISGERILVREPGSGTRMWTEDWLRPFGVKLDPALELGSNEAIKQAVMSGHGVAIMSLHAVLLELQVGRLALVGIRELPVPVNWHLIQRQGRQITPAAAAFKKHLNACLPDIDADLCAVLQEHNQTLPDGA</sequence>
<dbReference type="AlphaFoldDB" id="A0A845UY19"/>
<dbReference type="PROSITE" id="PS50931">
    <property type="entry name" value="HTH_LYSR"/>
    <property type="match status" value="1"/>
</dbReference>
<comment type="caution">
    <text evidence="6">The sequence shown here is derived from an EMBL/GenBank/DDBJ whole genome shotgun (WGS) entry which is preliminary data.</text>
</comment>
<evidence type="ECO:0000313" key="7">
    <source>
        <dbReference type="Proteomes" id="UP000484885"/>
    </source>
</evidence>
<comment type="similarity">
    <text evidence="1">Belongs to the LysR transcriptional regulatory family.</text>
</comment>
<keyword evidence="2" id="KW-0805">Transcription regulation</keyword>
<feature type="domain" description="HTH lysR-type" evidence="5">
    <location>
        <begin position="3"/>
        <end position="60"/>
    </location>
</feature>
<evidence type="ECO:0000256" key="3">
    <source>
        <dbReference type="ARBA" id="ARBA00023125"/>
    </source>
</evidence>
<dbReference type="SUPFAM" id="SSF53850">
    <property type="entry name" value="Periplasmic binding protein-like II"/>
    <property type="match status" value="1"/>
</dbReference>
<accession>A0A845UY19</accession>
<dbReference type="SUPFAM" id="SSF46785">
    <property type="entry name" value="Winged helix' DNA-binding domain"/>
    <property type="match status" value="1"/>
</dbReference>
<dbReference type="Gene3D" id="1.10.10.10">
    <property type="entry name" value="Winged helix-like DNA-binding domain superfamily/Winged helix DNA-binding domain"/>
    <property type="match status" value="1"/>
</dbReference>
<dbReference type="GO" id="GO:0003700">
    <property type="term" value="F:DNA-binding transcription factor activity"/>
    <property type="evidence" value="ECO:0007669"/>
    <property type="project" value="InterPro"/>
</dbReference>
<keyword evidence="4" id="KW-0804">Transcription</keyword>
<reference evidence="6 7" key="1">
    <citation type="submission" date="2020-02" db="EMBL/GenBank/DDBJ databases">
        <authorList>
            <person name="Zhang X.-Y."/>
        </authorList>
    </citation>
    <scope>NUCLEOTIDE SEQUENCE [LARGE SCALE GENOMIC DNA]</scope>
    <source>
        <strain evidence="6 7">C33</strain>
    </source>
</reference>
<evidence type="ECO:0000256" key="2">
    <source>
        <dbReference type="ARBA" id="ARBA00023015"/>
    </source>
</evidence>
<name>A0A845UY19_9GAMM</name>
<dbReference type="RefSeq" id="WP_164210998.1">
    <property type="nucleotide sequence ID" value="NZ_JAAGSC010000040.1"/>
</dbReference>
<dbReference type="InterPro" id="IPR000847">
    <property type="entry name" value="LysR_HTH_N"/>
</dbReference>
<dbReference type="Pfam" id="PF03466">
    <property type="entry name" value="LysR_substrate"/>
    <property type="match status" value="1"/>
</dbReference>
<dbReference type="EMBL" id="JAAGSC010000040">
    <property type="protein sequence ID" value="NDY95598.1"/>
    <property type="molecule type" value="Genomic_DNA"/>
</dbReference>
<proteinExistence type="inferred from homology"/>
<evidence type="ECO:0000259" key="5">
    <source>
        <dbReference type="PROSITE" id="PS50931"/>
    </source>
</evidence>
<dbReference type="PANTHER" id="PTHR30126:SF5">
    <property type="entry name" value="HTH-TYPE TRANSCRIPTIONAL ACTIVATOR CMPR"/>
    <property type="match status" value="1"/>
</dbReference>
<dbReference type="PANTHER" id="PTHR30126">
    <property type="entry name" value="HTH-TYPE TRANSCRIPTIONAL REGULATOR"/>
    <property type="match status" value="1"/>
</dbReference>
<dbReference type="Proteomes" id="UP000484885">
    <property type="component" value="Unassembled WGS sequence"/>
</dbReference>
<evidence type="ECO:0000256" key="4">
    <source>
        <dbReference type="ARBA" id="ARBA00023163"/>
    </source>
</evidence>
<keyword evidence="3" id="KW-0238">DNA-binding</keyword>
<protein>
    <submittedName>
        <fullName evidence="6">LysR family transcriptional regulator</fullName>
    </submittedName>
</protein>
<dbReference type="InterPro" id="IPR036388">
    <property type="entry name" value="WH-like_DNA-bd_sf"/>
</dbReference>
<dbReference type="InterPro" id="IPR036390">
    <property type="entry name" value="WH_DNA-bd_sf"/>
</dbReference>
<keyword evidence="7" id="KW-1185">Reference proteome</keyword>